<dbReference type="Gene3D" id="3.90.550.10">
    <property type="entry name" value="Spore Coat Polysaccharide Biosynthesis Protein SpsA, Chain A"/>
    <property type="match status" value="1"/>
</dbReference>
<organism evidence="2 3">
    <name type="scientific">Polaribacter porphyrae</name>
    <dbReference type="NCBI Taxonomy" id="1137780"/>
    <lineage>
        <taxon>Bacteria</taxon>
        <taxon>Pseudomonadati</taxon>
        <taxon>Bacteroidota</taxon>
        <taxon>Flavobacteriia</taxon>
        <taxon>Flavobacteriales</taxon>
        <taxon>Flavobacteriaceae</taxon>
    </lineage>
</organism>
<dbReference type="EMBL" id="MSCN01000001">
    <property type="protein sequence ID" value="PQJ81038.1"/>
    <property type="molecule type" value="Genomic_DNA"/>
</dbReference>
<dbReference type="InterPro" id="IPR001173">
    <property type="entry name" value="Glyco_trans_2-like"/>
</dbReference>
<reference evidence="2 3" key="1">
    <citation type="submission" date="2016-12" db="EMBL/GenBank/DDBJ databases">
        <title>Trade-off between light-utilization and light-protection in marine flavobacteria.</title>
        <authorList>
            <person name="Kumagai Y."/>
            <person name="Yoshizawa S."/>
            <person name="Kogure K."/>
            <person name="Iwasaki W."/>
        </authorList>
    </citation>
    <scope>NUCLEOTIDE SEQUENCE [LARGE SCALE GENOMIC DNA]</scope>
    <source>
        <strain evidence="2 3">NBRC 108759</strain>
    </source>
</reference>
<dbReference type="Pfam" id="PF00535">
    <property type="entry name" value="Glycos_transf_2"/>
    <property type="match status" value="1"/>
</dbReference>
<dbReference type="PANTHER" id="PTHR22916">
    <property type="entry name" value="GLYCOSYLTRANSFERASE"/>
    <property type="match status" value="1"/>
</dbReference>
<gene>
    <name evidence="2" type="ORF">BTO18_15075</name>
</gene>
<dbReference type="OrthoDB" id="9788101at2"/>
<proteinExistence type="predicted"/>
<dbReference type="Proteomes" id="UP000238882">
    <property type="component" value="Unassembled WGS sequence"/>
</dbReference>
<dbReference type="InterPro" id="IPR029044">
    <property type="entry name" value="Nucleotide-diphossugar_trans"/>
</dbReference>
<feature type="domain" description="Glycosyltransferase 2-like" evidence="1">
    <location>
        <begin position="7"/>
        <end position="140"/>
    </location>
</feature>
<dbReference type="CDD" id="cd06433">
    <property type="entry name" value="GT_2_WfgS_like"/>
    <property type="match status" value="1"/>
</dbReference>
<sequence>MNIPLLSIITATFNSELTLEETIESLLNQNYTNFEYILIDGKSNDKTLQIIKKYESIFSQKKIPYYWISENDTGIYNAWNKGLKLASGSWISFLGSDDIYLEGVLKKYANLAIRNRDIDFIHSKVKLMKDNKEIFVVSDRWKWNDFKRQMKIAHVGSFHNKNYFSKYGIFNENYKIAGDYEMLLRAKHNLKTLFFDEFTALMKDGGISNKNVIKAFKEVRKARIYVAAINKRTAFLDFYISIIKYYLSRVKKMISQ</sequence>
<dbReference type="RefSeq" id="WP_146106960.1">
    <property type="nucleotide sequence ID" value="NZ_MSCN01000001.1"/>
</dbReference>
<dbReference type="AlphaFoldDB" id="A0A2S7WTW9"/>
<dbReference type="GO" id="GO:0016758">
    <property type="term" value="F:hexosyltransferase activity"/>
    <property type="evidence" value="ECO:0007669"/>
    <property type="project" value="UniProtKB-ARBA"/>
</dbReference>
<name>A0A2S7WTW9_9FLAO</name>
<protein>
    <recommendedName>
        <fullName evidence="1">Glycosyltransferase 2-like domain-containing protein</fullName>
    </recommendedName>
</protein>
<comment type="caution">
    <text evidence="2">The sequence shown here is derived from an EMBL/GenBank/DDBJ whole genome shotgun (WGS) entry which is preliminary data.</text>
</comment>
<keyword evidence="3" id="KW-1185">Reference proteome</keyword>
<accession>A0A2S7WTW9</accession>
<evidence type="ECO:0000313" key="2">
    <source>
        <dbReference type="EMBL" id="PQJ81038.1"/>
    </source>
</evidence>
<dbReference type="PANTHER" id="PTHR22916:SF3">
    <property type="entry name" value="UDP-GLCNAC:BETAGAL BETA-1,3-N-ACETYLGLUCOSAMINYLTRANSFERASE-LIKE PROTEIN 1"/>
    <property type="match status" value="1"/>
</dbReference>
<dbReference type="SUPFAM" id="SSF53448">
    <property type="entry name" value="Nucleotide-diphospho-sugar transferases"/>
    <property type="match status" value="1"/>
</dbReference>
<evidence type="ECO:0000259" key="1">
    <source>
        <dbReference type="Pfam" id="PF00535"/>
    </source>
</evidence>
<evidence type="ECO:0000313" key="3">
    <source>
        <dbReference type="Proteomes" id="UP000238882"/>
    </source>
</evidence>